<gene>
    <name evidence="4" type="ORF">CUC15_06000</name>
</gene>
<dbReference type="GO" id="GO:0006260">
    <property type="term" value="P:DNA replication"/>
    <property type="evidence" value="ECO:0007669"/>
    <property type="project" value="UniProtKB-KW"/>
</dbReference>
<dbReference type="EMBL" id="CP024848">
    <property type="protein sequence ID" value="AXI08497.1"/>
    <property type="molecule type" value="Genomic_DNA"/>
</dbReference>
<dbReference type="SUPFAM" id="SSF48024">
    <property type="entry name" value="N-terminal domain of DnaB helicase"/>
    <property type="match status" value="1"/>
</dbReference>
<organism evidence="4 5">
    <name type="scientific">Oceanobacillus zhaokaii</name>
    <dbReference type="NCBI Taxonomy" id="2052660"/>
    <lineage>
        <taxon>Bacteria</taxon>
        <taxon>Bacillati</taxon>
        <taxon>Bacillota</taxon>
        <taxon>Bacilli</taxon>
        <taxon>Bacillales</taxon>
        <taxon>Bacillaceae</taxon>
        <taxon>Oceanobacillus</taxon>
    </lineage>
</organism>
<evidence type="ECO:0000259" key="3">
    <source>
        <dbReference type="Pfam" id="PF00772"/>
    </source>
</evidence>
<dbReference type="KEGG" id="ocn:CUC15_06000"/>
<dbReference type="GO" id="GO:0005524">
    <property type="term" value="F:ATP binding"/>
    <property type="evidence" value="ECO:0007669"/>
    <property type="project" value="InterPro"/>
</dbReference>
<keyword evidence="1" id="KW-0235">DNA replication</keyword>
<keyword evidence="2" id="KW-0238">DNA-binding</keyword>
<accession>A0A345PER7</accession>
<dbReference type="GO" id="GO:0003678">
    <property type="term" value="F:DNA helicase activity"/>
    <property type="evidence" value="ECO:0007669"/>
    <property type="project" value="InterPro"/>
</dbReference>
<name>A0A345PER7_9BACI</name>
<dbReference type="GO" id="GO:0003677">
    <property type="term" value="F:DNA binding"/>
    <property type="evidence" value="ECO:0007669"/>
    <property type="project" value="UniProtKB-KW"/>
</dbReference>
<evidence type="ECO:0000256" key="1">
    <source>
        <dbReference type="ARBA" id="ARBA00022705"/>
    </source>
</evidence>
<sequence length="151" mass="16956">MRLQADKEREVIDIVIVTTVLGDKIGEVGGVMYLTELAESVPSTATFKHYQQILIDAYQLRVAQHAIQQFLSNPSNTRLERLLQDLQACKDLTVAKEEKSTYDNQPSSVLISQTPLEIAASLLEKLFPLLRAISSFLLYANLPLQGKLQFH</sequence>
<dbReference type="Gene3D" id="1.10.860.10">
    <property type="entry name" value="DNAb Helicase, Chain A"/>
    <property type="match status" value="1"/>
</dbReference>
<dbReference type="InterPro" id="IPR016136">
    <property type="entry name" value="DNA_helicase_N/primase_C"/>
</dbReference>
<dbReference type="InterPro" id="IPR007693">
    <property type="entry name" value="DNA_helicase_DnaB-like_N"/>
</dbReference>
<dbReference type="Pfam" id="PF00772">
    <property type="entry name" value="DnaB"/>
    <property type="match status" value="1"/>
</dbReference>
<dbReference type="Proteomes" id="UP000253908">
    <property type="component" value="Chromosome"/>
</dbReference>
<evidence type="ECO:0000313" key="5">
    <source>
        <dbReference type="Proteomes" id="UP000253908"/>
    </source>
</evidence>
<dbReference type="OrthoDB" id="2970604at2"/>
<keyword evidence="5" id="KW-1185">Reference proteome</keyword>
<protein>
    <recommendedName>
        <fullName evidence="3">DNA helicase DnaB-like N-terminal domain-containing protein</fullName>
    </recommendedName>
</protein>
<dbReference type="InterPro" id="IPR036185">
    <property type="entry name" value="DNA_heli_DnaB-like_N_sf"/>
</dbReference>
<evidence type="ECO:0000313" key="4">
    <source>
        <dbReference type="EMBL" id="AXI08497.1"/>
    </source>
</evidence>
<feature type="domain" description="DNA helicase DnaB-like N-terminal" evidence="3">
    <location>
        <begin position="6"/>
        <end position="55"/>
    </location>
</feature>
<evidence type="ECO:0000256" key="2">
    <source>
        <dbReference type="ARBA" id="ARBA00023125"/>
    </source>
</evidence>
<proteinExistence type="predicted"/>
<dbReference type="AlphaFoldDB" id="A0A345PER7"/>
<reference evidence="5" key="1">
    <citation type="submission" date="2017-11" db="EMBL/GenBank/DDBJ databases">
        <authorList>
            <person name="Zhu W."/>
        </authorList>
    </citation>
    <scope>NUCLEOTIDE SEQUENCE [LARGE SCALE GENOMIC DNA]</scope>
    <source>
        <strain evidence="5">160</strain>
    </source>
</reference>